<reference evidence="2" key="1">
    <citation type="submission" date="2021-03" db="EMBL/GenBank/DDBJ databases">
        <authorList>
            <person name="Bekaert M."/>
        </authorList>
    </citation>
    <scope>NUCLEOTIDE SEQUENCE</scope>
</reference>
<keyword evidence="1" id="KW-1133">Transmembrane helix</keyword>
<keyword evidence="3" id="KW-1185">Reference proteome</keyword>
<accession>A0A8S3S2Z7</accession>
<evidence type="ECO:0000256" key="1">
    <source>
        <dbReference type="SAM" id="Phobius"/>
    </source>
</evidence>
<protein>
    <submittedName>
        <fullName evidence="2">Uncharacterized protein</fullName>
    </submittedName>
</protein>
<keyword evidence="1" id="KW-0812">Transmembrane</keyword>
<proteinExistence type="predicted"/>
<dbReference type="EMBL" id="CAJPWZ010001312">
    <property type="protein sequence ID" value="CAG2212729.1"/>
    <property type="molecule type" value="Genomic_DNA"/>
</dbReference>
<name>A0A8S3S2Z7_MYTED</name>
<keyword evidence="1" id="KW-0472">Membrane</keyword>
<gene>
    <name evidence="2" type="ORF">MEDL_26705</name>
</gene>
<dbReference type="AlphaFoldDB" id="A0A8S3S2Z7"/>
<evidence type="ECO:0000313" key="2">
    <source>
        <dbReference type="EMBL" id="CAG2212729.1"/>
    </source>
</evidence>
<comment type="caution">
    <text evidence="2">The sequence shown here is derived from an EMBL/GenBank/DDBJ whole genome shotgun (WGS) entry which is preliminary data.</text>
</comment>
<sequence>MPSKGKRQSNCIISIKFNIEVFYGIQGHSVIVHWRTQVFKLMEHFKLAILVITVFIGLTHGPVNVSCFDGGEDVEVIVVEDDGGGFGGGGGLGGGGGGGGGGMMGGLGGALGALLALPLLFAALSAAQAPAAAAAAAPAPAAAAAAAPAQIVVQVPVLVTTPTPAPPGGR</sequence>
<dbReference type="Proteomes" id="UP000683360">
    <property type="component" value="Unassembled WGS sequence"/>
</dbReference>
<feature type="transmembrane region" description="Helical" evidence="1">
    <location>
        <begin position="103"/>
        <end position="124"/>
    </location>
</feature>
<organism evidence="2 3">
    <name type="scientific">Mytilus edulis</name>
    <name type="common">Blue mussel</name>
    <dbReference type="NCBI Taxonomy" id="6550"/>
    <lineage>
        <taxon>Eukaryota</taxon>
        <taxon>Metazoa</taxon>
        <taxon>Spiralia</taxon>
        <taxon>Lophotrochozoa</taxon>
        <taxon>Mollusca</taxon>
        <taxon>Bivalvia</taxon>
        <taxon>Autobranchia</taxon>
        <taxon>Pteriomorphia</taxon>
        <taxon>Mytilida</taxon>
        <taxon>Mytiloidea</taxon>
        <taxon>Mytilidae</taxon>
        <taxon>Mytilinae</taxon>
        <taxon>Mytilus</taxon>
    </lineage>
</organism>
<evidence type="ECO:0000313" key="3">
    <source>
        <dbReference type="Proteomes" id="UP000683360"/>
    </source>
</evidence>
<feature type="transmembrane region" description="Helical" evidence="1">
    <location>
        <begin position="45"/>
        <end position="63"/>
    </location>
</feature>